<feature type="transmembrane region" description="Helical" evidence="1">
    <location>
        <begin position="112"/>
        <end position="132"/>
    </location>
</feature>
<keyword evidence="1" id="KW-0812">Transmembrane</keyword>
<dbReference type="SUPFAM" id="SSF55073">
    <property type="entry name" value="Nucleotide cyclase"/>
    <property type="match status" value="1"/>
</dbReference>
<evidence type="ECO:0000256" key="1">
    <source>
        <dbReference type="SAM" id="Phobius"/>
    </source>
</evidence>
<keyword evidence="1" id="KW-0472">Membrane</keyword>
<feature type="transmembrane region" description="Helical" evidence="1">
    <location>
        <begin position="58"/>
        <end position="75"/>
    </location>
</feature>
<dbReference type="InterPro" id="IPR052163">
    <property type="entry name" value="DGC-Regulatory_Protein"/>
</dbReference>
<dbReference type="Proteomes" id="UP000611762">
    <property type="component" value="Unassembled WGS sequence"/>
</dbReference>
<evidence type="ECO:0000259" key="2">
    <source>
        <dbReference type="PROSITE" id="PS50887"/>
    </source>
</evidence>
<organism evidence="3 4">
    <name type="scientific">Congzhengia minquanensis</name>
    <dbReference type="NCBI Taxonomy" id="2763657"/>
    <lineage>
        <taxon>Bacteria</taxon>
        <taxon>Bacillati</taxon>
        <taxon>Bacillota</taxon>
        <taxon>Clostridia</taxon>
        <taxon>Eubacteriales</taxon>
        <taxon>Oscillospiraceae</taxon>
        <taxon>Congzhengia</taxon>
    </lineage>
</organism>
<sequence>MENIFFVLTVLEMLCVNMHMFHKCSKKRVSTFVIILVISIFTALLLVIFHVFLNDTNIFGGGSGFVYLLPLMFLYRQPVSYSVSIMCSCWIYTMLIYVLSTQVSSLFPQWNYEISLLAVQTGLYVLTIRPFFKFVTQKFLYILKNADQKTKKLLLWLGISWCLFAFLLNYTMIFDMPSFGAKITKILSLCASAANALMTYQIFYSFRRENQNALEFGIALRLDALTGLKNRTAFFEEAQALIDSHIPFTLFFIDLDNFKSINDDYGHVKGDLYLKQFSDSFSAGFSSSGTVYRISGDEFVFLHINGKHDHLICQKVGQFNMRDCDGIPFKGFSVGSASYPEDAQTLNLLVAAADKQMYEGKKAQD</sequence>
<dbReference type="InterPro" id="IPR000160">
    <property type="entry name" value="GGDEF_dom"/>
</dbReference>
<evidence type="ECO:0000313" key="3">
    <source>
        <dbReference type="EMBL" id="MBC8540093.1"/>
    </source>
</evidence>
<protein>
    <submittedName>
        <fullName evidence="3">Diguanylate cyclase</fullName>
    </submittedName>
</protein>
<dbReference type="SMART" id="SM00267">
    <property type="entry name" value="GGDEF"/>
    <property type="match status" value="1"/>
</dbReference>
<dbReference type="Gene3D" id="3.30.70.270">
    <property type="match status" value="1"/>
</dbReference>
<keyword evidence="4" id="KW-1185">Reference proteome</keyword>
<accession>A0A926HY65</accession>
<keyword evidence="1" id="KW-1133">Transmembrane helix</keyword>
<feature type="domain" description="GGDEF" evidence="2">
    <location>
        <begin position="246"/>
        <end position="365"/>
    </location>
</feature>
<evidence type="ECO:0000313" key="4">
    <source>
        <dbReference type="Proteomes" id="UP000611762"/>
    </source>
</evidence>
<dbReference type="Pfam" id="PF00990">
    <property type="entry name" value="GGDEF"/>
    <property type="match status" value="1"/>
</dbReference>
<gene>
    <name evidence="3" type="ORF">H8698_03765</name>
</gene>
<dbReference type="AlphaFoldDB" id="A0A926HY65"/>
<feature type="transmembrane region" description="Helical" evidence="1">
    <location>
        <begin position="29"/>
        <end position="52"/>
    </location>
</feature>
<feature type="transmembrane region" description="Helical" evidence="1">
    <location>
        <begin position="82"/>
        <end position="100"/>
    </location>
</feature>
<dbReference type="PANTHER" id="PTHR46663">
    <property type="entry name" value="DIGUANYLATE CYCLASE DGCT-RELATED"/>
    <property type="match status" value="1"/>
</dbReference>
<dbReference type="PANTHER" id="PTHR46663:SF3">
    <property type="entry name" value="SLL0267 PROTEIN"/>
    <property type="match status" value="1"/>
</dbReference>
<reference evidence="3" key="1">
    <citation type="submission" date="2020-08" db="EMBL/GenBank/DDBJ databases">
        <title>Genome public.</title>
        <authorList>
            <person name="Liu C."/>
            <person name="Sun Q."/>
        </authorList>
    </citation>
    <scope>NUCLEOTIDE SEQUENCE</scope>
    <source>
        <strain evidence="3">H8</strain>
    </source>
</reference>
<comment type="caution">
    <text evidence="3">The sequence shown here is derived from an EMBL/GenBank/DDBJ whole genome shotgun (WGS) entry which is preliminary data.</text>
</comment>
<feature type="transmembrane region" description="Helical" evidence="1">
    <location>
        <begin position="153"/>
        <end position="174"/>
    </location>
</feature>
<dbReference type="PROSITE" id="PS50887">
    <property type="entry name" value="GGDEF"/>
    <property type="match status" value="1"/>
</dbReference>
<dbReference type="InterPro" id="IPR029787">
    <property type="entry name" value="Nucleotide_cyclase"/>
</dbReference>
<dbReference type="CDD" id="cd01949">
    <property type="entry name" value="GGDEF"/>
    <property type="match status" value="1"/>
</dbReference>
<dbReference type="RefSeq" id="WP_249311225.1">
    <property type="nucleotide sequence ID" value="NZ_JACRSU010000001.1"/>
</dbReference>
<dbReference type="InterPro" id="IPR043128">
    <property type="entry name" value="Rev_trsase/Diguanyl_cyclase"/>
</dbReference>
<name>A0A926HY65_9FIRM</name>
<dbReference type="NCBIfam" id="TIGR00254">
    <property type="entry name" value="GGDEF"/>
    <property type="match status" value="1"/>
</dbReference>
<proteinExistence type="predicted"/>
<dbReference type="EMBL" id="JACRSU010000001">
    <property type="protein sequence ID" value="MBC8540093.1"/>
    <property type="molecule type" value="Genomic_DNA"/>
</dbReference>